<dbReference type="Proteomes" id="UP000006591">
    <property type="component" value="Chromosome 6"/>
</dbReference>
<dbReference type="PROSITE" id="PS50118">
    <property type="entry name" value="HMG_BOX_2"/>
    <property type="match status" value="1"/>
</dbReference>
<dbReference type="SMART" id="SM00398">
    <property type="entry name" value="HMG"/>
    <property type="match status" value="1"/>
</dbReference>
<evidence type="ECO:0000256" key="5">
    <source>
        <dbReference type="SAM" id="MobiDB-lite"/>
    </source>
</evidence>
<name>A0A0E0HVT3_ORYNI</name>
<dbReference type="Gene3D" id="1.10.30.10">
    <property type="entry name" value="High mobility group box domain"/>
    <property type="match status" value="1"/>
</dbReference>
<feature type="compositionally biased region" description="Basic and acidic residues" evidence="5">
    <location>
        <begin position="126"/>
        <end position="143"/>
    </location>
</feature>
<dbReference type="AlphaFoldDB" id="A0A0E0HVT3"/>
<protein>
    <recommendedName>
        <fullName evidence="6">HMG box domain-containing protein</fullName>
    </recommendedName>
</protein>
<sequence>MTGGPGGGPAPRVIAGRGVAGAKRRRSVRKFKLGGGGRGPWRISGIADMPLTWLGSSSSYPLSSQPRFLLFSSLVVWVCPCLPSPSSSPFPSSLPPSHKRERERESARLSPGEDSAMKGAKSKGAAKPDAKLAVKSKGAEKPAAKGRKGKAGKDPNKPKRAPSAFFVFMGFSFDLVSLREEFRKEFKEKNPKNKSVAAVGKAAGDRWKSLTEADKAPYVAKANKLKAEYNKAIAAYNKGESTAKKAPAKEEEEDDEEESDKSKSEVNDEDDDEGSEEDEDDDE</sequence>
<feature type="region of interest" description="Disordered" evidence="5">
    <location>
        <begin position="236"/>
        <end position="283"/>
    </location>
</feature>
<feature type="compositionally biased region" description="Low complexity" evidence="5">
    <location>
        <begin position="12"/>
        <end position="21"/>
    </location>
</feature>
<dbReference type="GO" id="GO:0003677">
    <property type="term" value="F:DNA binding"/>
    <property type="evidence" value="ECO:0007669"/>
    <property type="project" value="UniProtKB-UniRule"/>
</dbReference>
<dbReference type="CDD" id="cd22005">
    <property type="entry name" value="HMG-box_AtHMGB1-like"/>
    <property type="match status" value="1"/>
</dbReference>
<feature type="compositionally biased region" description="Basic and acidic residues" evidence="5">
    <location>
        <begin position="98"/>
        <end position="107"/>
    </location>
</feature>
<comment type="subcellular location">
    <subcellularLocation>
        <location evidence="1">Nucleus</location>
    </subcellularLocation>
</comment>
<evidence type="ECO:0000313" key="8">
    <source>
        <dbReference type="Proteomes" id="UP000006591"/>
    </source>
</evidence>
<evidence type="ECO:0000256" key="1">
    <source>
        <dbReference type="ARBA" id="ARBA00004123"/>
    </source>
</evidence>
<keyword evidence="3 4" id="KW-0539">Nucleus</keyword>
<keyword evidence="2 4" id="KW-0238">DNA-binding</keyword>
<dbReference type="EnsemblPlants" id="ONIVA06G31070.1">
    <property type="protein sequence ID" value="ONIVA06G31070.1"/>
    <property type="gene ID" value="ONIVA06G31070"/>
</dbReference>
<evidence type="ECO:0000256" key="3">
    <source>
        <dbReference type="ARBA" id="ARBA00023242"/>
    </source>
</evidence>
<dbReference type="GO" id="GO:0005634">
    <property type="term" value="C:nucleus"/>
    <property type="evidence" value="ECO:0007669"/>
    <property type="project" value="UniProtKB-SubCell"/>
</dbReference>
<accession>A0A0E0HVT3</accession>
<dbReference type="InterPro" id="IPR031061">
    <property type="entry name" value="HMGB_plant"/>
</dbReference>
<dbReference type="Pfam" id="PF00505">
    <property type="entry name" value="HMG_box"/>
    <property type="match status" value="1"/>
</dbReference>
<feature type="compositionally biased region" description="Acidic residues" evidence="5">
    <location>
        <begin position="267"/>
        <end position="283"/>
    </location>
</feature>
<organism evidence="7">
    <name type="scientific">Oryza nivara</name>
    <name type="common">Indian wild rice</name>
    <name type="synonym">Oryza sativa f. spontanea</name>
    <dbReference type="NCBI Taxonomy" id="4536"/>
    <lineage>
        <taxon>Eukaryota</taxon>
        <taxon>Viridiplantae</taxon>
        <taxon>Streptophyta</taxon>
        <taxon>Embryophyta</taxon>
        <taxon>Tracheophyta</taxon>
        <taxon>Spermatophyta</taxon>
        <taxon>Magnoliopsida</taxon>
        <taxon>Liliopsida</taxon>
        <taxon>Poales</taxon>
        <taxon>Poaceae</taxon>
        <taxon>BOP clade</taxon>
        <taxon>Oryzoideae</taxon>
        <taxon>Oryzeae</taxon>
        <taxon>Oryzinae</taxon>
        <taxon>Oryza</taxon>
    </lineage>
</organism>
<dbReference type="PANTHER" id="PTHR46261:SF18">
    <property type="entry name" value="DNA-BINDING PROTEIN MNB1B"/>
    <property type="match status" value="1"/>
</dbReference>
<evidence type="ECO:0000313" key="7">
    <source>
        <dbReference type="EnsemblPlants" id="ONIVA06G31070.1"/>
    </source>
</evidence>
<evidence type="ECO:0000259" key="6">
    <source>
        <dbReference type="PROSITE" id="PS50118"/>
    </source>
</evidence>
<dbReference type="STRING" id="4536.A0A0E0HVT3"/>
<dbReference type="eggNOG" id="KOG0381">
    <property type="taxonomic scope" value="Eukaryota"/>
</dbReference>
<dbReference type="HOGENOM" id="CLU_082854_1_0_1"/>
<dbReference type="InterPro" id="IPR009071">
    <property type="entry name" value="HMG_box_dom"/>
</dbReference>
<reference evidence="7" key="1">
    <citation type="submission" date="2015-04" db="UniProtKB">
        <authorList>
            <consortium name="EnsemblPlants"/>
        </authorList>
    </citation>
    <scope>IDENTIFICATION</scope>
    <source>
        <strain evidence="7">SL10</strain>
    </source>
</reference>
<proteinExistence type="predicted"/>
<dbReference type="Gramene" id="ONIVA06G31070.1">
    <property type="protein sequence ID" value="ONIVA06G31070.1"/>
    <property type="gene ID" value="ONIVA06G31070"/>
</dbReference>
<feature type="DNA-binding region" description="HMG box" evidence="4">
    <location>
        <begin position="158"/>
        <end position="237"/>
    </location>
</feature>
<feature type="domain" description="HMG box" evidence="6">
    <location>
        <begin position="158"/>
        <end position="237"/>
    </location>
</feature>
<reference evidence="7" key="2">
    <citation type="submission" date="2018-04" db="EMBL/GenBank/DDBJ databases">
        <title>OnivRS2 (Oryza nivara Reference Sequence Version 2).</title>
        <authorList>
            <person name="Zhang J."/>
            <person name="Kudrna D."/>
            <person name="Lee S."/>
            <person name="Talag J."/>
            <person name="Rajasekar S."/>
            <person name="Welchert J."/>
            <person name="Hsing Y.-I."/>
            <person name="Wing R.A."/>
        </authorList>
    </citation>
    <scope>NUCLEOTIDE SEQUENCE [LARGE SCALE GENOMIC DNA]</scope>
    <source>
        <strain evidence="7">SL10</strain>
    </source>
</reference>
<evidence type="ECO:0000256" key="2">
    <source>
        <dbReference type="ARBA" id="ARBA00023125"/>
    </source>
</evidence>
<keyword evidence="8" id="KW-1185">Reference proteome</keyword>
<evidence type="ECO:0000256" key="4">
    <source>
        <dbReference type="PROSITE-ProRule" id="PRU00267"/>
    </source>
</evidence>
<dbReference type="OMA" id="PWRISGI"/>
<feature type="compositionally biased region" description="Pro residues" evidence="5">
    <location>
        <begin position="85"/>
        <end position="94"/>
    </location>
</feature>
<dbReference type="InterPro" id="IPR036910">
    <property type="entry name" value="HMG_box_dom_sf"/>
</dbReference>
<feature type="region of interest" description="Disordered" evidence="5">
    <location>
        <begin position="1"/>
        <end position="21"/>
    </location>
</feature>
<feature type="region of interest" description="Disordered" evidence="5">
    <location>
        <begin position="85"/>
        <end position="159"/>
    </location>
</feature>
<feature type="compositionally biased region" description="Acidic residues" evidence="5">
    <location>
        <begin position="250"/>
        <end position="259"/>
    </location>
</feature>
<dbReference type="PANTHER" id="PTHR46261">
    <property type="entry name" value="HIGH MOBILITY GROUP B PROTEIN 4-RELATED"/>
    <property type="match status" value="1"/>
</dbReference>
<dbReference type="SUPFAM" id="SSF47095">
    <property type="entry name" value="HMG-box"/>
    <property type="match status" value="1"/>
</dbReference>